<sequence>MFILCLFLSAPLRISFANPSQNYVEVAVPIISQLVHQDGSGKWQGPLIDLLKRAEQEIGIPFHLRMVPFKRAVLMVGEGDTDFGVFMESSKRNQIGMPIVKLGDAQFIIVSLKDKPIRSINELENKSIARIRGGAEIKTLKGVPGLKYYYFNNHNDGTRLLQYGRVDALVTADFRLLDAVDQNMVTFAELAEPVPLEPRELWLYWSWKSNLDFSLVRRLKSIPNLHLAPLDPAKLRERYLAK</sequence>
<comment type="caution">
    <text evidence="1">The sequence shown here is derived from an EMBL/GenBank/DDBJ whole genome shotgun (WGS) entry which is preliminary data.</text>
</comment>
<dbReference type="EMBL" id="BMHV01000008">
    <property type="protein sequence ID" value="GGF61683.1"/>
    <property type="molecule type" value="Genomic_DNA"/>
</dbReference>
<organism evidence="1 2">
    <name type="scientific">Terasakiella brassicae</name>
    <dbReference type="NCBI Taxonomy" id="1634917"/>
    <lineage>
        <taxon>Bacteria</taxon>
        <taxon>Pseudomonadati</taxon>
        <taxon>Pseudomonadota</taxon>
        <taxon>Alphaproteobacteria</taxon>
        <taxon>Rhodospirillales</taxon>
        <taxon>Terasakiellaceae</taxon>
        <taxon>Terasakiella</taxon>
    </lineage>
</organism>
<dbReference type="SUPFAM" id="SSF53850">
    <property type="entry name" value="Periplasmic binding protein-like II"/>
    <property type="match status" value="1"/>
</dbReference>
<name>A0A917F956_9PROT</name>
<evidence type="ECO:0000313" key="1">
    <source>
        <dbReference type="EMBL" id="GGF61683.1"/>
    </source>
</evidence>
<proteinExistence type="predicted"/>
<accession>A0A917F956</accession>
<evidence type="ECO:0000313" key="2">
    <source>
        <dbReference type="Proteomes" id="UP000632498"/>
    </source>
</evidence>
<reference evidence="1" key="2">
    <citation type="submission" date="2020-09" db="EMBL/GenBank/DDBJ databases">
        <authorList>
            <person name="Sun Q."/>
            <person name="Zhou Y."/>
        </authorList>
    </citation>
    <scope>NUCLEOTIDE SEQUENCE</scope>
    <source>
        <strain evidence="1">CGMCC 1.15254</strain>
    </source>
</reference>
<evidence type="ECO:0008006" key="3">
    <source>
        <dbReference type="Google" id="ProtNLM"/>
    </source>
</evidence>
<dbReference type="AlphaFoldDB" id="A0A917F956"/>
<reference evidence="1" key="1">
    <citation type="journal article" date="2014" name="Int. J. Syst. Evol. Microbiol.">
        <title>Complete genome sequence of Corynebacterium casei LMG S-19264T (=DSM 44701T), isolated from a smear-ripened cheese.</title>
        <authorList>
            <consortium name="US DOE Joint Genome Institute (JGI-PGF)"/>
            <person name="Walter F."/>
            <person name="Albersmeier A."/>
            <person name="Kalinowski J."/>
            <person name="Ruckert C."/>
        </authorList>
    </citation>
    <scope>NUCLEOTIDE SEQUENCE</scope>
    <source>
        <strain evidence="1">CGMCC 1.15254</strain>
    </source>
</reference>
<dbReference type="RefSeq" id="WP_188663272.1">
    <property type="nucleotide sequence ID" value="NZ_BMHV01000008.1"/>
</dbReference>
<gene>
    <name evidence="1" type="ORF">GCM10011332_14340</name>
</gene>
<dbReference type="Proteomes" id="UP000632498">
    <property type="component" value="Unassembled WGS sequence"/>
</dbReference>
<protein>
    <recommendedName>
        <fullName evidence="3">Solute-binding protein family 3/N-terminal domain-containing protein</fullName>
    </recommendedName>
</protein>
<keyword evidence="2" id="KW-1185">Reference proteome</keyword>
<dbReference type="Gene3D" id="3.40.190.10">
    <property type="entry name" value="Periplasmic binding protein-like II"/>
    <property type="match status" value="2"/>
</dbReference>